<organism evidence="3 4">
    <name type="scientific">Vallitalea longa</name>
    <dbReference type="NCBI Taxonomy" id="2936439"/>
    <lineage>
        <taxon>Bacteria</taxon>
        <taxon>Bacillati</taxon>
        <taxon>Bacillota</taxon>
        <taxon>Clostridia</taxon>
        <taxon>Lachnospirales</taxon>
        <taxon>Vallitaleaceae</taxon>
        <taxon>Vallitalea</taxon>
    </lineage>
</organism>
<dbReference type="EMBL" id="BRLB01000004">
    <property type="protein sequence ID" value="GKX29582.1"/>
    <property type="molecule type" value="Genomic_DNA"/>
</dbReference>
<sequence length="301" mass="33372">MFGFIGAGKVGTTLGIYLNNCNLPITGYTSKSYSSAKKSAELTDSTAYEVIETLVDSSKYIMITTPDDNIKDIVSKLLLIDTNWNDKTICHTSGTYASTILEPLHKLGSTTVSLHPMLSFADIDNAVKMLPHTPLTLEGQGIHLQDFIDTLKLSNLNITTIKPEQKTLYHTAACTVSNYLVTLINTGIELLKTIGFEQETALELIHPLVKGTVDNIFTKGPTEALTGPIARGDVNTIKTHLRALTNQDNRLKEFYCLLGNETVDLAKKQKKLNEYTLNNIKEVLHYEINNNPNNKEKEVKK</sequence>
<dbReference type="InterPro" id="IPR036291">
    <property type="entry name" value="NAD(P)-bd_dom_sf"/>
</dbReference>
<evidence type="ECO:0000259" key="2">
    <source>
        <dbReference type="Pfam" id="PF10728"/>
    </source>
</evidence>
<dbReference type="PANTHER" id="PTHR40459">
    <property type="entry name" value="CONSERVED HYPOTHETICAL ALANINE AND LEUCINE RICH PROTEIN"/>
    <property type="match status" value="1"/>
</dbReference>
<dbReference type="Gene3D" id="3.40.50.720">
    <property type="entry name" value="NAD(P)-binding Rossmann-like Domain"/>
    <property type="match status" value="1"/>
</dbReference>
<accession>A0A9W6DFL1</accession>
<keyword evidence="4" id="KW-1185">Reference proteome</keyword>
<dbReference type="InterPro" id="IPR019665">
    <property type="entry name" value="OxRdtase/DH_put_Rossmann_dom"/>
</dbReference>
<proteinExistence type="predicted"/>
<dbReference type="Proteomes" id="UP001144256">
    <property type="component" value="Unassembled WGS sequence"/>
</dbReference>
<dbReference type="RefSeq" id="WP_281815129.1">
    <property type="nucleotide sequence ID" value="NZ_BRLB01000004.1"/>
</dbReference>
<dbReference type="SUPFAM" id="SSF48179">
    <property type="entry name" value="6-phosphogluconate dehydrogenase C-terminal domain-like"/>
    <property type="match status" value="1"/>
</dbReference>
<name>A0A9W6DFL1_9FIRM</name>
<protein>
    <recommendedName>
        <fullName evidence="5">DUF2520 domain-containing protein</fullName>
    </recommendedName>
</protein>
<dbReference type="Gene3D" id="1.10.1040.20">
    <property type="entry name" value="ProC-like, C-terminal domain"/>
    <property type="match status" value="1"/>
</dbReference>
<feature type="domain" description="Putative oxidoreductase/dehydrogenase Rossmann-like" evidence="1">
    <location>
        <begin position="3"/>
        <end position="116"/>
    </location>
</feature>
<evidence type="ECO:0000259" key="1">
    <source>
        <dbReference type="Pfam" id="PF10727"/>
    </source>
</evidence>
<dbReference type="AlphaFoldDB" id="A0A9W6DFL1"/>
<dbReference type="InterPro" id="IPR008927">
    <property type="entry name" value="6-PGluconate_DH-like_C_sf"/>
</dbReference>
<feature type="domain" description="DUF2520" evidence="2">
    <location>
        <begin position="152"/>
        <end position="261"/>
    </location>
</feature>
<dbReference type="SUPFAM" id="SSF51735">
    <property type="entry name" value="NAD(P)-binding Rossmann-fold domains"/>
    <property type="match status" value="1"/>
</dbReference>
<dbReference type="InterPro" id="IPR037108">
    <property type="entry name" value="TM1727-like_C_sf"/>
</dbReference>
<reference evidence="3" key="1">
    <citation type="submission" date="2022-06" db="EMBL/GenBank/DDBJ databases">
        <title>Vallitalea longa sp. nov., an anaerobic bacterium isolated from marine sediment.</title>
        <authorList>
            <person name="Hirano S."/>
            <person name="Terahara T."/>
            <person name="Mori K."/>
            <person name="Hamada M."/>
            <person name="Matsumoto R."/>
            <person name="Kobayashi T."/>
        </authorList>
    </citation>
    <scope>NUCLEOTIDE SEQUENCE</scope>
    <source>
        <strain evidence="3">SH18-1</strain>
    </source>
</reference>
<dbReference type="InterPro" id="IPR018931">
    <property type="entry name" value="DUF2520"/>
</dbReference>
<dbReference type="Pfam" id="PF10728">
    <property type="entry name" value="DUF2520"/>
    <property type="match status" value="1"/>
</dbReference>
<evidence type="ECO:0008006" key="5">
    <source>
        <dbReference type="Google" id="ProtNLM"/>
    </source>
</evidence>
<dbReference type="PANTHER" id="PTHR40459:SF1">
    <property type="entry name" value="CONSERVED HYPOTHETICAL ALANINE AND LEUCINE RICH PROTEIN"/>
    <property type="match status" value="1"/>
</dbReference>
<evidence type="ECO:0000313" key="4">
    <source>
        <dbReference type="Proteomes" id="UP001144256"/>
    </source>
</evidence>
<evidence type="ECO:0000313" key="3">
    <source>
        <dbReference type="EMBL" id="GKX29582.1"/>
    </source>
</evidence>
<comment type="caution">
    <text evidence="3">The sequence shown here is derived from an EMBL/GenBank/DDBJ whole genome shotgun (WGS) entry which is preliminary data.</text>
</comment>
<dbReference type="Pfam" id="PF10727">
    <property type="entry name" value="Rossmann-like"/>
    <property type="match status" value="1"/>
</dbReference>
<gene>
    <name evidence="3" type="ORF">SH1V18_20620</name>
</gene>